<keyword evidence="1" id="KW-0472">Membrane</keyword>
<sequence length="106" mass="11618">MNVGDPHYDPLFPFGFGLKSESVRDLVTRSTSTAEFLLVPPFSVSLAVGLVSFCDAVLLLSAFPSMPVGGVVALQLLLLFRLPFLPDIVLFEGSLDLRMVVLKHRR</sequence>
<evidence type="ECO:0000313" key="2">
    <source>
        <dbReference type="EMBL" id="KAI5424320.1"/>
    </source>
</evidence>
<comment type="caution">
    <text evidence="2">The sequence shown here is derived from an EMBL/GenBank/DDBJ whole genome shotgun (WGS) entry which is preliminary data.</text>
</comment>
<keyword evidence="3" id="KW-1185">Reference proteome</keyword>
<evidence type="ECO:0000313" key="3">
    <source>
        <dbReference type="Proteomes" id="UP001058974"/>
    </source>
</evidence>
<feature type="transmembrane region" description="Helical" evidence="1">
    <location>
        <begin position="42"/>
        <end position="63"/>
    </location>
</feature>
<dbReference type="AlphaFoldDB" id="A0A9D4XSR6"/>
<feature type="non-terminal residue" evidence="2">
    <location>
        <position position="106"/>
    </location>
</feature>
<reference evidence="2 3" key="1">
    <citation type="journal article" date="2022" name="Nat. Genet.">
        <title>Improved pea reference genome and pan-genome highlight genomic features and evolutionary characteristics.</title>
        <authorList>
            <person name="Yang T."/>
            <person name="Liu R."/>
            <person name="Luo Y."/>
            <person name="Hu S."/>
            <person name="Wang D."/>
            <person name="Wang C."/>
            <person name="Pandey M.K."/>
            <person name="Ge S."/>
            <person name="Xu Q."/>
            <person name="Li N."/>
            <person name="Li G."/>
            <person name="Huang Y."/>
            <person name="Saxena R.K."/>
            <person name="Ji Y."/>
            <person name="Li M."/>
            <person name="Yan X."/>
            <person name="He Y."/>
            <person name="Liu Y."/>
            <person name="Wang X."/>
            <person name="Xiang C."/>
            <person name="Varshney R.K."/>
            <person name="Ding H."/>
            <person name="Gao S."/>
            <person name="Zong X."/>
        </authorList>
    </citation>
    <scope>NUCLEOTIDE SEQUENCE [LARGE SCALE GENOMIC DNA]</scope>
    <source>
        <strain evidence="2 3">cv. Zhongwan 6</strain>
    </source>
</reference>
<dbReference type="Gramene" id="Psat03G0049400-T1">
    <property type="protein sequence ID" value="KAI5424320.1"/>
    <property type="gene ID" value="KIW84_030494"/>
</dbReference>
<gene>
    <name evidence="2" type="ORF">KIW84_030494</name>
</gene>
<evidence type="ECO:0000256" key="1">
    <source>
        <dbReference type="SAM" id="Phobius"/>
    </source>
</evidence>
<organism evidence="2 3">
    <name type="scientific">Pisum sativum</name>
    <name type="common">Garden pea</name>
    <name type="synonym">Lathyrus oleraceus</name>
    <dbReference type="NCBI Taxonomy" id="3888"/>
    <lineage>
        <taxon>Eukaryota</taxon>
        <taxon>Viridiplantae</taxon>
        <taxon>Streptophyta</taxon>
        <taxon>Embryophyta</taxon>
        <taxon>Tracheophyta</taxon>
        <taxon>Spermatophyta</taxon>
        <taxon>Magnoliopsida</taxon>
        <taxon>eudicotyledons</taxon>
        <taxon>Gunneridae</taxon>
        <taxon>Pentapetalae</taxon>
        <taxon>rosids</taxon>
        <taxon>fabids</taxon>
        <taxon>Fabales</taxon>
        <taxon>Fabaceae</taxon>
        <taxon>Papilionoideae</taxon>
        <taxon>50 kb inversion clade</taxon>
        <taxon>NPAAA clade</taxon>
        <taxon>Hologalegina</taxon>
        <taxon>IRL clade</taxon>
        <taxon>Fabeae</taxon>
        <taxon>Lathyrus</taxon>
    </lineage>
</organism>
<name>A0A9D4XSR6_PEA</name>
<dbReference type="EMBL" id="JAMSHJ010000003">
    <property type="protein sequence ID" value="KAI5424320.1"/>
    <property type="molecule type" value="Genomic_DNA"/>
</dbReference>
<protein>
    <submittedName>
        <fullName evidence="2">Uncharacterized protein</fullName>
    </submittedName>
</protein>
<accession>A0A9D4XSR6</accession>
<keyword evidence="1" id="KW-1133">Transmembrane helix</keyword>
<dbReference type="Proteomes" id="UP001058974">
    <property type="component" value="Chromosome 3"/>
</dbReference>
<proteinExistence type="predicted"/>
<keyword evidence="1" id="KW-0812">Transmembrane</keyword>